<evidence type="ECO:0000313" key="4">
    <source>
        <dbReference type="Proteomes" id="UP000228934"/>
    </source>
</evidence>
<evidence type="ECO:0000259" key="2">
    <source>
        <dbReference type="PROSITE" id="PS50848"/>
    </source>
</evidence>
<dbReference type="PROSITE" id="PS50848">
    <property type="entry name" value="START"/>
    <property type="match status" value="1"/>
</dbReference>
<dbReference type="Pfam" id="PF01852">
    <property type="entry name" value="START"/>
    <property type="match status" value="2"/>
</dbReference>
<dbReference type="InterPro" id="IPR002913">
    <property type="entry name" value="START_lipid-bd_dom"/>
</dbReference>
<dbReference type="GO" id="GO:0140284">
    <property type="term" value="C:endoplasmic reticulum-endosome membrane contact site"/>
    <property type="evidence" value="ECO:0007669"/>
    <property type="project" value="TreeGrafter"/>
</dbReference>
<gene>
    <name evidence="3" type="ORF">AB205_0116310</name>
</gene>
<keyword evidence="1" id="KW-0446">Lipid-binding</keyword>
<accession>A0A2G9RVB8</accession>
<evidence type="ECO:0000313" key="3">
    <source>
        <dbReference type="EMBL" id="PIO31812.1"/>
    </source>
</evidence>
<dbReference type="GO" id="GO:0031902">
    <property type="term" value="C:late endosome membrane"/>
    <property type="evidence" value="ECO:0007669"/>
    <property type="project" value="TreeGrafter"/>
</dbReference>
<feature type="domain" description="START" evidence="2">
    <location>
        <begin position="1"/>
        <end position="129"/>
    </location>
</feature>
<dbReference type="PRINTS" id="PR00978">
    <property type="entry name" value="STARPROTEIN"/>
</dbReference>
<proteinExistence type="predicted"/>
<dbReference type="EMBL" id="KV932908">
    <property type="protein sequence ID" value="PIO31812.1"/>
    <property type="molecule type" value="Genomic_DNA"/>
</dbReference>
<dbReference type="GO" id="GO:0099044">
    <property type="term" value="P:vesicle tethering to endoplasmic reticulum"/>
    <property type="evidence" value="ECO:0007669"/>
    <property type="project" value="TreeGrafter"/>
</dbReference>
<dbReference type="OrthoDB" id="5912992at2759"/>
<dbReference type="GO" id="GO:0030301">
    <property type="term" value="P:cholesterol transport"/>
    <property type="evidence" value="ECO:0007669"/>
    <property type="project" value="TreeGrafter"/>
</dbReference>
<dbReference type="InterPro" id="IPR000799">
    <property type="entry name" value="StAR-like"/>
</dbReference>
<dbReference type="InterPro" id="IPR051869">
    <property type="entry name" value="STARD3"/>
</dbReference>
<dbReference type="GO" id="GO:0005789">
    <property type="term" value="C:endoplasmic reticulum membrane"/>
    <property type="evidence" value="ECO:0007669"/>
    <property type="project" value="TreeGrafter"/>
</dbReference>
<protein>
    <recommendedName>
        <fullName evidence="2">START domain-containing protein</fullName>
    </recommendedName>
</protein>
<dbReference type="Proteomes" id="UP000228934">
    <property type="component" value="Unassembled WGS sequence"/>
</dbReference>
<dbReference type="Gene3D" id="3.30.530.20">
    <property type="match status" value="1"/>
</dbReference>
<dbReference type="GO" id="GO:0015485">
    <property type="term" value="F:cholesterol binding"/>
    <property type="evidence" value="ECO:0007669"/>
    <property type="project" value="TreeGrafter"/>
</dbReference>
<keyword evidence="4" id="KW-1185">Reference proteome</keyword>
<organism evidence="3 4">
    <name type="scientific">Aquarana catesbeiana</name>
    <name type="common">American bullfrog</name>
    <name type="synonym">Rana catesbeiana</name>
    <dbReference type="NCBI Taxonomy" id="8400"/>
    <lineage>
        <taxon>Eukaryota</taxon>
        <taxon>Metazoa</taxon>
        <taxon>Chordata</taxon>
        <taxon>Craniata</taxon>
        <taxon>Vertebrata</taxon>
        <taxon>Euteleostomi</taxon>
        <taxon>Amphibia</taxon>
        <taxon>Batrachia</taxon>
        <taxon>Anura</taxon>
        <taxon>Neobatrachia</taxon>
        <taxon>Ranoidea</taxon>
        <taxon>Ranidae</taxon>
        <taxon>Aquarana</taxon>
    </lineage>
</organism>
<evidence type="ECO:0000256" key="1">
    <source>
        <dbReference type="ARBA" id="ARBA00023121"/>
    </source>
</evidence>
<reference evidence="4" key="1">
    <citation type="journal article" date="2017" name="Nat. Commun.">
        <title>The North American bullfrog draft genome provides insight into hormonal regulation of long noncoding RNA.</title>
        <authorList>
            <person name="Hammond S.A."/>
            <person name="Warren R.L."/>
            <person name="Vandervalk B.P."/>
            <person name="Kucuk E."/>
            <person name="Khan H."/>
            <person name="Gibb E.A."/>
            <person name="Pandoh P."/>
            <person name="Kirk H."/>
            <person name="Zhao Y."/>
            <person name="Jones M."/>
            <person name="Mungall A.J."/>
            <person name="Coope R."/>
            <person name="Pleasance S."/>
            <person name="Moore R.A."/>
            <person name="Holt R.A."/>
            <person name="Round J.M."/>
            <person name="Ohora S."/>
            <person name="Walle B.V."/>
            <person name="Veldhoen N."/>
            <person name="Helbing C.C."/>
            <person name="Birol I."/>
        </authorList>
    </citation>
    <scope>NUCLEOTIDE SEQUENCE [LARGE SCALE GENOMIC DNA]</scope>
</reference>
<dbReference type="PANTHER" id="PTHR46121">
    <property type="entry name" value="STEROIDOGENIC ACUTE REGULATORY PROTEIN-LIKE"/>
    <property type="match status" value="1"/>
</dbReference>
<dbReference type="GO" id="GO:0005765">
    <property type="term" value="C:lysosomal membrane"/>
    <property type="evidence" value="ECO:0007669"/>
    <property type="project" value="TreeGrafter"/>
</dbReference>
<dbReference type="AlphaFoldDB" id="A0A2G9RVB8"/>
<dbReference type="PANTHER" id="PTHR46121:SF1">
    <property type="entry name" value="STARD3 N-TERMINAL-LIKE PROTEIN"/>
    <property type="match status" value="1"/>
</dbReference>
<name>A0A2G9RVB8_AQUCT</name>
<sequence length="131" mass="14913">MVLWNRTVAVCQILQRVDDNILVSYDVAAGAAGGVVSPRDFVNIRLQEKKIGTYQRALEELILPDLNLQNMLGERMDQSSRSLSVCTFIWILNTDLKGQLPRYLINQSLAATMFEFCSHLHKRVNEVYSEP</sequence>
<dbReference type="InterPro" id="IPR023393">
    <property type="entry name" value="START-like_dom_sf"/>
</dbReference>
<dbReference type="SUPFAM" id="SSF55961">
    <property type="entry name" value="Bet v1-like"/>
    <property type="match status" value="1"/>
</dbReference>
<feature type="non-terminal residue" evidence="3">
    <location>
        <position position="131"/>
    </location>
</feature>